<dbReference type="InterPro" id="IPR011598">
    <property type="entry name" value="bHLH_dom"/>
</dbReference>
<dbReference type="Proteomes" id="UP000215127">
    <property type="component" value="Chromosome 4"/>
</dbReference>
<evidence type="ECO:0000313" key="4">
    <source>
        <dbReference type="Proteomes" id="UP000215127"/>
    </source>
</evidence>
<protein>
    <recommendedName>
        <fullName evidence="2">BHLH domain-containing protein</fullName>
    </recommendedName>
</protein>
<dbReference type="PROSITE" id="PS50888">
    <property type="entry name" value="BHLH"/>
    <property type="match status" value="1"/>
</dbReference>
<feature type="region of interest" description="Disordered" evidence="1">
    <location>
        <begin position="1"/>
        <end position="47"/>
    </location>
</feature>
<evidence type="ECO:0000256" key="1">
    <source>
        <dbReference type="SAM" id="MobiDB-lite"/>
    </source>
</evidence>
<feature type="compositionally biased region" description="Polar residues" evidence="1">
    <location>
        <begin position="1"/>
        <end position="13"/>
    </location>
</feature>
<organism evidence="3 4">
    <name type="scientific">Zymoseptoria tritici (strain ST99CH_3D7)</name>
    <dbReference type="NCBI Taxonomy" id="1276538"/>
    <lineage>
        <taxon>Eukaryota</taxon>
        <taxon>Fungi</taxon>
        <taxon>Dikarya</taxon>
        <taxon>Ascomycota</taxon>
        <taxon>Pezizomycotina</taxon>
        <taxon>Dothideomycetes</taxon>
        <taxon>Dothideomycetidae</taxon>
        <taxon>Mycosphaerellales</taxon>
        <taxon>Mycosphaerellaceae</taxon>
        <taxon>Zymoseptoria</taxon>
    </lineage>
</organism>
<dbReference type="GO" id="GO:0046983">
    <property type="term" value="F:protein dimerization activity"/>
    <property type="evidence" value="ECO:0007669"/>
    <property type="project" value="InterPro"/>
</dbReference>
<dbReference type="STRING" id="1276538.A0A1X7RQZ7"/>
<sequence>MNSHGADSGSLYSRSGEECGVEGGGEDAGWGDGGSRRKRQRRFTASERARHRVIEKERREAFGAHLLELAQLIPALRDTKQSLLSKHVIVQESIKHHRTQQEAFRLAERKLLAVTAERDALLLQMRIFGPTSITQRPNTICRTLEPLEATAQVPVPPAPELFLHQTPQIPPVNLMPIVDMAAGGNPMTGLGEIEDNTDLDVYIRQAIADSMPYYMPPP</sequence>
<dbReference type="InterPro" id="IPR036638">
    <property type="entry name" value="HLH_DNA-bd_sf"/>
</dbReference>
<dbReference type="SUPFAM" id="SSF47459">
    <property type="entry name" value="HLH, helix-loop-helix DNA-binding domain"/>
    <property type="match status" value="1"/>
</dbReference>
<reference evidence="3 4" key="1">
    <citation type="submission" date="2016-06" db="EMBL/GenBank/DDBJ databases">
        <authorList>
            <person name="Kjaerup R.B."/>
            <person name="Dalgaard T.S."/>
            <person name="Juul-Madsen H.R."/>
        </authorList>
    </citation>
    <scope>NUCLEOTIDE SEQUENCE [LARGE SCALE GENOMIC DNA]</scope>
</reference>
<name>A0A1X7RQZ7_ZYMT9</name>
<dbReference type="Gene3D" id="4.10.280.10">
    <property type="entry name" value="Helix-loop-helix DNA-binding domain"/>
    <property type="match status" value="1"/>
</dbReference>
<feature type="compositionally biased region" description="Gly residues" evidence="1">
    <location>
        <begin position="21"/>
        <end position="33"/>
    </location>
</feature>
<proteinExistence type="predicted"/>
<gene>
    <name evidence="3" type="ORF">ZT3D7_G4821</name>
</gene>
<evidence type="ECO:0000313" key="3">
    <source>
        <dbReference type="EMBL" id="SMQ49670.1"/>
    </source>
</evidence>
<keyword evidence="4" id="KW-1185">Reference proteome</keyword>
<evidence type="ECO:0000259" key="2">
    <source>
        <dbReference type="PROSITE" id="PS50888"/>
    </source>
</evidence>
<dbReference type="EMBL" id="LT853695">
    <property type="protein sequence ID" value="SMQ49670.1"/>
    <property type="molecule type" value="Genomic_DNA"/>
</dbReference>
<accession>A0A1X7RQZ7</accession>
<feature type="domain" description="BHLH" evidence="2">
    <location>
        <begin position="46"/>
        <end position="100"/>
    </location>
</feature>
<dbReference type="AlphaFoldDB" id="A0A1X7RQZ7"/>